<keyword evidence="1" id="KW-0547">Nucleotide-binding</keyword>
<dbReference type="EMBL" id="CP132921">
    <property type="protein sequence ID" value="WMW06954.1"/>
    <property type="molecule type" value="Genomic_DNA"/>
</dbReference>
<dbReference type="GO" id="GO:0005524">
    <property type="term" value="F:ATP binding"/>
    <property type="evidence" value="ECO:0007669"/>
    <property type="project" value="UniProtKB-KW"/>
</dbReference>
<dbReference type="Pfam" id="PF13207">
    <property type="entry name" value="AAA_17"/>
    <property type="match status" value="1"/>
</dbReference>
<evidence type="ECO:0000313" key="1">
    <source>
        <dbReference type="EMBL" id="WMW06954.1"/>
    </source>
</evidence>
<dbReference type="RefSeq" id="WP_011535699.1">
    <property type="nucleotide sequence ID" value="NZ_CP132921.1"/>
</dbReference>
<evidence type="ECO:0000313" key="2">
    <source>
        <dbReference type="Proteomes" id="UP001183127"/>
    </source>
</evidence>
<organism evidence="1 2">
    <name type="scientific">Pseudomonas entomophila</name>
    <dbReference type="NCBI Taxonomy" id="312306"/>
    <lineage>
        <taxon>Bacteria</taxon>
        <taxon>Pseudomonadati</taxon>
        <taxon>Pseudomonadota</taxon>
        <taxon>Gammaproteobacteria</taxon>
        <taxon>Pseudomonadales</taxon>
        <taxon>Pseudomonadaceae</taxon>
        <taxon>Pseudomonas</taxon>
    </lineage>
</organism>
<proteinExistence type="predicted"/>
<gene>
    <name evidence="1" type="ORF">RAH46_06365</name>
</gene>
<keyword evidence="1" id="KW-0067">ATP-binding</keyword>
<dbReference type="GeneID" id="32808567"/>
<dbReference type="Gene3D" id="3.40.50.300">
    <property type="entry name" value="P-loop containing nucleotide triphosphate hydrolases"/>
    <property type="match status" value="1"/>
</dbReference>
<accession>A0ABY9QU77</accession>
<keyword evidence="2" id="KW-1185">Reference proteome</keyword>
<dbReference type="Proteomes" id="UP001183127">
    <property type="component" value="Chromosome"/>
</dbReference>
<sequence>MVFQTKEADVIFVAGIHGSGKTTFCSGLSKALGVPTYSASTLIKAWSKDQSWSEDKRARQIRENQHALISAVNAVKRHTPFFILDGHFVLLSSDGSATSIDSKVFDELQITGTILVQSAPEIVAERLTLRDRATWKIPLIVELMNAEREQAIKYCLSREIPYVIRNGDTPLDMDDGFLYEVSAWPKNVSPRS</sequence>
<reference evidence="1 2" key="1">
    <citation type="submission" date="2023-08" db="EMBL/GenBank/DDBJ databases">
        <title>Complete Genome Sequence of Pseudomonas entomophila TVIN A01.</title>
        <authorList>
            <person name="Shelke T."/>
            <person name="Mahar N.S."/>
            <person name="Gupta I."/>
            <person name="Gupta V."/>
        </authorList>
    </citation>
    <scope>NUCLEOTIDE SEQUENCE [LARGE SCALE GENOMIC DNA]</scope>
    <source>
        <strain evidence="1 2">TVIN-A01</strain>
    </source>
</reference>
<protein>
    <submittedName>
        <fullName evidence="1">ATP-binding protein</fullName>
    </submittedName>
</protein>
<name>A0ABY9QU77_9PSED</name>
<dbReference type="SUPFAM" id="SSF52540">
    <property type="entry name" value="P-loop containing nucleoside triphosphate hydrolases"/>
    <property type="match status" value="1"/>
</dbReference>
<dbReference type="InterPro" id="IPR027417">
    <property type="entry name" value="P-loop_NTPase"/>
</dbReference>